<dbReference type="SUPFAM" id="SSF52172">
    <property type="entry name" value="CheY-like"/>
    <property type="match status" value="2"/>
</dbReference>
<evidence type="ECO:0000313" key="4">
    <source>
        <dbReference type="EMBL" id="ADE10824.1"/>
    </source>
</evidence>
<feature type="domain" description="Response regulatory" evidence="2">
    <location>
        <begin position="7"/>
        <end position="131"/>
    </location>
</feature>
<protein>
    <submittedName>
        <fullName evidence="4">Response regulator receiver modulated diguanylate phosphodiesterase</fullName>
    </submittedName>
</protein>
<dbReference type="Pfam" id="PF00072">
    <property type="entry name" value="Response_reg"/>
    <property type="match status" value="2"/>
</dbReference>
<feature type="modified residue" description="4-aspartylphosphate" evidence="1">
    <location>
        <position position="463"/>
    </location>
</feature>
<sequence length="650" mass="71899">MQISELNVLIVEDDDFQRQTLSNMLRSLGLTSISGASNGRHALEIIHSDGSSRSIDVALCDLNMPEMDGMEFLRHLSQEHSNIAIIITSALDGKLLASVGKMTRMHGIQLLGAIEKPILLTHLKELLSKYDNSTKQESRPVPSMNFTLEEILHGIRGNQFMPFFQPKVDLKTGRIVGAEALARWNHPKHGVVAPDAFISPLEKSGNIDDLTFMMLEKSATECRALHDKGHLLTVSVNLSLVSLNDSALADRITQSVRKLGVEPQYIVLEITESSAMTDTASALENLARLCMNGFSLSIDDYGTGYSSLQQLTRIAFSELKIDKSFVKDFADNDALRIVVESSIDMAHKLQVKSVAEGVETQQDWETLSGMGCDTVQGYFIAKPMDARAFHDFVTNYKSAPIPRKSAQDQTKKNILVVDDDDFTRKILVRVLGDFGFTKITGADNARSAIKLLESNTFDLIITDVDMPGMNGMKFVQLIRSGKTHAKHDTRIVVVSSFSQTEVLGTAFALDINGFLVKPIIPAVVHEKITQALSERLHLRAPVAYDAVMTELKNLPRAERHPSYSHDGAAITIDEHKETGSRVHNRRENLSQHHLSLHRLRPGMTLKESVRLKDGTLILSAGHTLSELSINRLNDLKALLPAIGIIVHENP</sequence>
<name>D5CMY8_SIDLE</name>
<reference evidence="4 5" key="1">
    <citation type="submission" date="2010-03" db="EMBL/GenBank/DDBJ databases">
        <title>Complete sequence of Sideroxydans lithotrophicus ES-1.</title>
        <authorList>
            <consortium name="US DOE Joint Genome Institute"/>
            <person name="Lucas S."/>
            <person name="Copeland A."/>
            <person name="Lapidus A."/>
            <person name="Cheng J.-F."/>
            <person name="Bruce D."/>
            <person name="Goodwin L."/>
            <person name="Pitluck S."/>
            <person name="Munk A.C."/>
            <person name="Detter J.C."/>
            <person name="Han C."/>
            <person name="Tapia R."/>
            <person name="Larimer F."/>
            <person name="Land M."/>
            <person name="Hauser L."/>
            <person name="Kyrpides N."/>
            <person name="Ivanova N."/>
            <person name="Emerson D."/>
            <person name="Woyke T."/>
        </authorList>
    </citation>
    <scope>NUCLEOTIDE SEQUENCE [LARGE SCALE GENOMIC DNA]</scope>
    <source>
        <strain evidence="4 5">ES-1</strain>
    </source>
</reference>
<dbReference type="eggNOG" id="COG2200">
    <property type="taxonomic scope" value="Bacteria"/>
</dbReference>
<dbReference type="GO" id="GO:0000160">
    <property type="term" value="P:phosphorelay signal transduction system"/>
    <property type="evidence" value="ECO:0007669"/>
    <property type="project" value="InterPro"/>
</dbReference>
<dbReference type="Pfam" id="PF00563">
    <property type="entry name" value="EAL"/>
    <property type="match status" value="1"/>
</dbReference>
<keyword evidence="1" id="KW-0597">Phosphoprotein</keyword>
<dbReference type="STRING" id="580332.Slit_0584"/>
<evidence type="ECO:0000259" key="2">
    <source>
        <dbReference type="PROSITE" id="PS50110"/>
    </source>
</evidence>
<dbReference type="HOGENOM" id="CLU_421442_0_0_4"/>
<evidence type="ECO:0000259" key="3">
    <source>
        <dbReference type="PROSITE" id="PS50883"/>
    </source>
</evidence>
<gene>
    <name evidence="4" type="ordered locus">Slit_0584</name>
</gene>
<dbReference type="InterPro" id="IPR050706">
    <property type="entry name" value="Cyclic-di-GMP_PDE-like"/>
</dbReference>
<dbReference type="SUPFAM" id="SSF141868">
    <property type="entry name" value="EAL domain-like"/>
    <property type="match status" value="1"/>
</dbReference>
<dbReference type="Proteomes" id="UP000001625">
    <property type="component" value="Chromosome"/>
</dbReference>
<feature type="domain" description="EAL" evidence="3">
    <location>
        <begin position="144"/>
        <end position="397"/>
    </location>
</feature>
<dbReference type="PANTHER" id="PTHR33121:SF79">
    <property type="entry name" value="CYCLIC DI-GMP PHOSPHODIESTERASE PDED-RELATED"/>
    <property type="match status" value="1"/>
</dbReference>
<organism evidence="4 5">
    <name type="scientific">Sideroxydans lithotrophicus (strain ES-1)</name>
    <dbReference type="NCBI Taxonomy" id="580332"/>
    <lineage>
        <taxon>Bacteria</taxon>
        <taxon>Pseudomonadati</taxon>
        <taxon>Pseudomonadota</taxon>
        <taxon>Betaproteobacteria</taxon>
        <taxon>Nitrosomonadales</taxon>
        <taxon>Gallionellaceae</taxon>
        <taxon>Sideroxydans</taxon>
    </lineage>
</organism>
<dbReference type="InterPro" id="IPR001789">
    <property type="entry name" value="Sig_transdc_resp-reg_receiver"/>
</dbReference>
<dbReference type="eggNOG" id="COG0784">
    <property type="taxonomic scope" value="Bacteria"/>
</dbReference>
<dbReference type="CDD" id="cd01948">
    <property type="entry name" value="EAL"/>
    <property type="match status" value="1"/>
</dbReference>
<dbReference type="SMART" id="SM00448">
    <property type="entry name" value="REC"/>
    <property type="match status" value="2"/>
</dbReference>
<feature type="domain" description="Response regulatory" evidence="2">
    <location>
        <begin position="413"/>
        <end position="532"/>
    </location>
</feature>
<dbReference type="GO" id="GO:0071111">
    <property type="term" value="F:cyclic-guanylate-specific phosphodiesterase activity"/>
    <property type="evidence" value="ECO:0007669"/>
    <property type="project" value="InterPro"/>
</dbReference>
<accession>D5CMY8</accession>
<keyword evidence="5" id="KW-1185">Reference proteome</keyword>
<proteinExistence type="predicted"/>
<dbReference type="Gene3D" id="3.40.50.2300">
    <property type="match status" value="2"/>
</dbReference>
<dbReference type="AlphaFoldDB" id="D5CMY8"/>
<dbReference type="SMART" id="SM00052">
    <property type="entry name" value="EAL"/>
    <property type="match status" value="1"/>
</dbReference>
<dbReference type="PROSITE" id="PS50883">
    <property type="entry name" value="EAL"/>
    <property type="match status" value="1"/>
</dbReference>
<feature type="modified residue" description="4-aspartylphosphate" evidence="1">
    <location>
        <position position="61"/>
    </location>
</feature>
<dbReference type="PROSITE" id="PS50110">
    <property type="entry name" value="RESPONSE_REGULATORY"/>
    <property type="match status" value="2"/>
</dbReference>
<dbReference type="InterPro" id="IPR035919">
    <property type="entry name" value="EAL_sf"/>
</dbReference>
<evidence type="ECO:0000256" key="1">
    <source>
        <dbReference type="PROSITE-ProRule" id="PRU00169"/>
    </source>
</evidence>
<evidence type="ECO:0000313" key="5">
    <source>
        <dbReference type="Proteomes" id="UP000001625"/>
    </source>
</evidence>
<dbReference type="InterPro" id="IPR011006">
    <property type="entry name" value="CheY-like_superfamily"/>
</dbReference>
<dbReference type="PANTHER" id="PTHR33121">
    <property type="entry name" value="CYCLIC DI-GMP PHOSPHODIESTERASE PDEF"/>
    <property type="match status" value="1"/>
</dbReference>
<dbReference type="KEGG" id="slt:Slit_0584"/>
<dbReference type="Gene3D" id="3.20.20.450">
    <property type="entry name" value="EAL domain"/>
    <property type="match status" value="1"/>
</dbReference>
<dbReference type="InterPro" id="IPR001633">
    <property type="entry name" value="EAL_dom"/>
</dbReference>
<dbReference type="EMBL" id="CP001965">
    <property type="protein sequence ID" value="ADE10824.1"/>
    <property type="molecule type" value="Genomic_DNA"/>
</dbReference>